<evidence type="ECO:0000313" key="4">
    <source>
        <dbReference type="Proteomes" id="UP000777438"/>
    </source>
</evidence>
<feature type="transmembrane region" description="Helical" evidence="1">
    <location>
        <begin position="40"/>
        <end position="59"/>
    </location>
</feature>
<protein>
    <recommendedName>
        <fullName evidence="2">DUF7702 domain-containing protein</fullName>
    </recommendedName>
</protein>
<dbReference type="InterPro" id="IPR056119">
    <property type="entry name" value="DUF7702"/>
</dbReference>
<dbReference type="Pfam" id="PF24800">
    <property type="entry name" value="DUF7702"/>
    <property type="match status" value="1"/>
</dbReference>
<feature type="domain" description="DUF7702" evidence="2">
    <location>
        <begin position="6"/>
        <end position="249"/>
    </location>
</feature>
<gene>
    <name evidence="3" type="ORF">B0T10DRAFT_451939</name>
</gene>
<dbReference type="Proteomes" id="UP000777438">
    <property type="component" value="Unassembled WGS sequence"/>
</dbReference>
<feature type="transmembrane region" description="Helical" evidence="1">
    <location>
        <begin position="229"/>
        <end position="247"/>
    </location>
</feature>
<evidence type="ECO:0000313" key="3">
    <source>
        <dbReference type="EMBL" id="KAH6867192.1"/>
    </source>
</evidence>
<sequence length="276" mass="29985">MATSGHSLALVVVFIFATLSLPTLYVIFRHGFQRQAILGWGYLFIFCTLKMVGSGMQLGDSRSSSAAIVTSVGLSPLVLAAAGVLHEARFYYAGPEKRRLDSKKETIIIIIFHMLIMFGIALIAVGMSRLTRSKIQDSVNHAWTLARIGATVLFLGWVAVTVVATLSGLKAYLHIKEQPQRNDGTRLLIAVIIALPFVGIRVIAAFVYLITGNESLSAVTGALGVRVGLYLIEEIIATLVLVGAGIVTRNIRRQFEDEVLSEGTALSFGTNLEMYR</sequence>
<dbReference type="AlphaFoldDB" id="A0A9P8VMA1"/>
<dbReference type="PANTHER" id="PTHR42109:SF3">
    <property type="entry name" value="INTEGRAL MEMBRANE PROTEIN (AFU_ORTHOLOGUE AFUA_5G00100)"/>
    <property type="match status" value="1"/>
</dbReference>
<feature type="transmembrane region" description="Helical" evidence="1">
    <location>
        <begin position="187"/>
        <end position="209"/>
    </location>
</feature>
<dbReference type="PANTHER" id="PTHR42109">
    <property type="entry name" value="UNPLACED GENOMIC SCAFFOLD UM_SCAF_CONTIG_1.265, WHOLE GENOME SHOTGUN SEQUENCE"/>
    <property type="match status" value="1"/>
</dbReference>
<feature type="transmembrane region" description="Helical" evidence="1">
    <location>
        <begin position="145"/>
        <end position="166"/>
    </location>
</feature>
<evidence type="ECO:0000256" key="1">
    <source>
        <dbReference type="SAM" id="Phobius"/>
    </source>
</evidence>
<accession>A0A9P8VMA1</accession>
<keyword evidence="1" id="KW-0812">Transmembrane</keyword>
<feature type="transmembrane region" description="Helical" evidence="1">
    <location>
        <begin position="65"/>
        <end position="85"/>
    </location>
</feature>
<dbReference type="EMBL" id="JAGPYM010000117">
    <property type="protein sequence ID" value="KAH6867192.1"/>
    <property type="molecule type" value="Genomic_DNA"/>
</dbReference>
<keyword evidence="1" id="KW-0472">Membrane</keyword>
<name>A0A9P8VMA1_9HYPO</name>
<proteinExistence type="predicted"/>
<organism evidence="3 4">
    <name type="scientific">Thelonectria olida</name>
    <dbReference type="NCBI Taxonomy" id="1576542"/>
    <lineage>
        <taxon>Eukaryota</taxon>
        <taxon>Fungi</taxon>
        <taxon>Dikarya</taxon>
        <taxon>Ascomycota</taxon>
        <taxon>Pezizomycotina</taxon>
        <taxon>Sordariomycetes</taxon>
        <taxon>Hypocreomycetidae</taxon>
        <taxon>Hypocreales</taxon>
        <taxon>Nectriaceae</taxon>
        <taxon>Thelonectria</taxon>
    </lineage>
</organism>
<comment type="caution">
    <text evidence="3">The sequence shown here is derived from an EMBL/GenBank/DDBJ whole genome shotgun (WGS) entry which is preliminary data.</text>
</comment>
<evidence type="ECO:0000259" key="2">
    <source>
        <dbReference type="Pfam" id="PF24800"/>
    </source>
</evidence>
<dbReference type="OrthoDB" id="2560628at2759"/>
<keyword evidence="1" id="KW-1133">Transmembrane helix</keyword>
<feature type="transmembrane region" description="Helical" evidence="1">
    <location>
        <begin position="6"/>
        <end position="28"/>
    </location>
</feature>
<feature type="transmembrane region" description="Helical" evidence="1">
    <location>
        <begin position="106"/>
        <end position="125"/>
    </location>
</feature>
<keyword evidence="4" id="KW-1185">Reference proteome</keyword>
<reference evidence="3 4" key="1">
    <citation type="journal article" date="2021" name="Nat. Commun.">
        <title>Genetic determinants of endophytism in the Arabidopsis root mycobiome.</title>
        <authorList>
            <person name="Mesny F."/>
            <person name="Miyauchi S."/>
            <person name="Thiergart T."/>
            <person name="Pickel B."/>
            <person name="Atanasova L."/>
            <person name="Karlsson M."/>
            <person name="Huettel B."/>
            <person name="Barry K.W."/>
            <person name="Haridas S."/>
            <person name="Chen C."/>
            <person name="Bauer D."/>
            <person name="Andreopoulos W."/>
            <person name="Pangilinan J."/>
            <person name="LaButti K."/>
            <person name="Riley R."/>
            <person name="Lipzen A."/>
            <person name="Clum A."/>
            <person name="Drula E."/>
            <person name="Henrissat B."/>
            <person name="Kohler A."/>
            <person name="Grigoriev I.V."/>
            <person name="Martin F.M."/>
            <person name="Hacquard S."/>
        </authorList>
    </citation>
    <scope>NUCLEOTIDE SEQUENCE [LARGE SCALE GENOMIC DNA]</scope>
    <source>
        <strain evidence="3 4">MPI-CAGE-CH-0241</strain>
    </source>
</reference>